<dbReference type="SUPFAM" id="SSF48452">
    <property type="entry name" value="TPR-like"/>
    <property type="match status" value="1"/>
</dbReference>
<protein>
    <submittedName>
        <fullName evidence="8">RagB/SusD family nutrient uptake outer membrane protein</fullName>
    </submittedName>
</protein>
<evidence type="ECO:0000259" key="7">
    <source>
        <dbReference type="Pfam" id="PF14322"/>
    </source>
</evidence>
<sequence length="514" mass="58230">MKKINYIFLLLAALITGGTIGCNVIEKDPISSIEPEQFFQNRNDANAFMAGIYNSMQTTLRTNYFDWGEVRSDNVEPEGTGTAQAKLVNNALAANDNDLNAVTNWSDLYRTISLCNMAIEVFPGLIDRNLDNASPQYRDQLGQAYALRGLMYFYALRVWGRVPIVNEVVTRPDQQLYYPRAPIDSLKKQILSDIDKSLLSIGNTPNKYYIQRAAVFALKTDVHMWFQEYQAAVDASANVTGYSYISTPAQWKTIFVDPELSTETIFNLFWNSAERNNQGVGVCARLGSRSNTSNYRIRPGVVSTYYTRQINGRKADARLWLSIDTLQSPNLVQYDLLNEQYGKFMAINPVTNTFTYVNNNDCSVKLPIYRFADVMLLRAEALARLNRFTEALTILNAIRARVGFTVQAQRSDYTGSDEQVGIAIQRTILAERQLEFIGEGKRWFDLCRIGRMYDFTSTGYDYLRSVMNPILQGRVGAVAYDSDLNMGRILYPLNSDIINANPLLRGQQNPPYSE</sequence>
<dbReference type="KEGG" id="pej:FYC62_11030"/>
<comment type="subcellular location">
    <subcellularLocation>
        <location evidence="1">Cell outer membrane</location>
    </subcellularLocation>
</comment>
<evidence type="ECO:0000313" key="8">
    <source>
        <dbReference type="EMBL" id="QEK52113.1"/>
    </source>
</evidence>
<evidence type="ECO:0000259" key="6">
    <source>
        <dbReference type="Pfam" id="PF07980"/>
    </source>
</evidence>
<dbReference type="InterPro" id="IPR012944">
    <property type="entry name" value="SusD_RagB_dom"/>
</dbReference>
<keyword evidence="4" id="KW-0472">Membrane</keyword>
<evidence type="ECO:0000256" key="3">
    <source>
        <dbReference type="ARBA" id="ARBA00022729"/>
    </source>
</evidence>
<dbReference type="RefSeq" id="WP_149074955.1">
    <property type="nucleotide sequence ID" value="NZ_CP043329.1"/>
</dbReference>
<reference evidence="8 9" key="1">
    <citation type="submission" date="2019-08" db="EMBL/GenBank/DDBJ databases">
        <title>Pedobacter sp. nov., isolated from Han river, South Korea.</title>
        <authorList>
            <person name="Lee D.-H."/>
            <person name="Kim Y.-S."/>
            <person name="Hwang E.-M."/>
            <person name="Le Tran T.C."/>
            <person name="Cha C.-J."/>
        </authorList>
    </citation>
    <scope>NUCLEOTIDE SEQUENCE [LARGE SCALE GENOMIC DNA]</scope>
    <source>
        <strain evidence="8 9">CJ43</strain>
    </source>
</reference>
<dbReference type="InterPro" id="IPR011990">
    <property type="entry name" value="TPR-like_helical_dom_sf"/>
</dbReference>
<keyword evidence="9" id="KW-1185">Reference proteome</keyword>
<evidence type="ECO:0000256" key="5">
    <source>
        <dbReference type="ARBA" id="ARBA00023237"/>
    </source>
</evidence>
<accession>A0A5C0VK34</accession>
<dbReference type="Gene3D" id="1.25.40.390">
    <property type="match status" value="1"/>
</dbReference>
<dbReference type="Pfam" id="PF14322">
    <property type="entry name" value="SusD-like_3"/>
    <property type="match status" value="1"/>
</dbReference>
<dbReference type="AlphaFoldDB" id="A0A5C0VK34"/>
<dbReference type="PROSITE" id="PS51257">
    <property type="entry name" value="PROKAR_LIPOPROTEIN"/>
    <property type="match status" value="1"/>
</dbReference>
<evidence type="ECO:0000256" key="2">
    <source>
        <dbReference type="ARBA" id="ARBA00006275"/>
    </source>
</evidence>
<gene>
    <name evidence="8" type="ORF">FYC62_11030</name>
</gene>
<dbReference type="EMBL" id="CP043329">
    <property type="protein sequence ID" value="QEK52113.1"/>
    <property type="molecule type" value="Genomic_DNA"/>
</dbReference>
<evidence type="ECO:0000313" key="9">
    <source>
        <dbReference type="Proteomes" id="UP000323653"/>
    </source>
</evidence>
<dbReference type="GO" id="GO:0009279">
    <property type="term" value="C:cell outer membrane"/>
    <property type="evidence" value="ECO:0007669"/>
    <property type="project" value="UniProtKB-SubCell"/>
</dbReference>
<evidence type="ECO:0000256" key="4">
    <source>
        <dbReference type="ARBA" id="ARBA00023136"/>
    </source>
</evidence>
<comment type="similarity">
    <text evidence="2">Belongs to the SusD family.</text>
</comment>
<feature type="domain" description="SusD-like N-terminal" evidence="7">
    <location>
        <begin position="84"/>
        <end position="213"/>
    </location>
</feature>
<proteinExistence type="inferred from homology"/>
<evidence type="ECO:0000256" key="1">
    <source>
        <dbReference type="ARBA" id="ARBA00004442"/>
    </source>
</evidence>
<name>A0A5C0VK34_9SPHI</name>
<dbReference type="Pfam" id="PF07980">
    <property type="entry name" value="SusD_RagB"/>
    <property type="match status" value="1"/>
</dbReference>
<keyword evidence="3" id="KW-0732">Signal</keyword>
<keyword evidence="5" id="KW-0998">Cell outer membrane</keyword>
<feature type="domain" description="RagB/SusD" evidence="6">
    <location>
        <begin position="351"/>
        <end position="512"/>
    </location>
</feature>
<organism evidence="8 9">
    <name type="scientific">Pedobacter aquae</name>
    <dbReference type="NCBI Taxonomy" id="2605747"/>
    <lineage>
        <taxon>Bacteria</taxon>
        <taxon>Pseudomonadati</taxon>
        <taxon>Bacteroidota</taxon>
        <taxon>Sphingobacteriia</taxon>
        <taxon>Sphingobacteriales</taxon>
        <taxon>Sphingobacteriaceae</taxon>
        <taxon>Pedobacter</taxon>
    </lineage>
</organism>
<dbReference type="Proteomes" id="UP000323653">
    <property type="component" value="Chromosome"/>
</dbReference>
<dbReference type="InterPro" id="IPR033985">
    <property type="entry name" value="SusD-like_N"/>
</dbReference>